<evidence type="ECO:0000313" key="3">
    <source>
        <dbReference type="Proteomes" id="UP000233100"/>
    </source>
</evidence>
<feature type="signal peptide" evidence="1">
    <location>
        <begin position="1"/>
        <end position="24"/>
    </location>
</feature>
<protein>
    <recommendedName>
        <fullName evidence="4">Secreted protein</fullName>
    </recommendedName>
</protein>
<dbReference type="AlphaFoldDB" id="A0A7N9DBH2"/>
<organism evidence="2 3">
    <name type="scientific">Macaca fascicularis</name>
    <name type="common">Crab-eating macaque</name>
    <name type="synonym">Cynomolgus monkey</name>
    <dbReference type="NCBI Taxonomy" id="9541"/>
    <lineage>
        <taxon>Eukaryota</taxon>
        <taxon>Metazoa</taxon>
        <taxon>Chordata</taxon>
        <taxon>Craniata</taxon>
        <taxon>Vertebrata</taxon>
        <taxon>Euteleostomi</taxon>
        <taxon>Mammalia</taxon>
        <taxon>Eutheria</taxon>
        <taxon>Euarchontoglires</taxon>
        <taxon>Primates</taxon>
        <taxon>Haplorrhini</taxon>
        <taxon>Catarrhini</taxon>
        <taxon>Cercopithecidae</taxon>
        <taxon>Cercopithecinae</taxon>
        <taxon>Macaca</taxon>
    </lineage>
</organism>
<dbReference type="PANTHER" id="PTHR46254">
    <property type="entry name" value="PROTEIN GVQW1-RELATED"/>
    <property type="match status" value="1"/>
</dbReference>
<reference evidence="2 3" key="1">
    <citation type="submission" date="2013-03" db="EMBL/GenBank/DDBJ databases">
        <authorList>
            <person name="Warren W."/>
            <person name="Wilson R.K."/>
        </authorList>
    </citation>
    <scope>NUCLEOTIDE SEQUENCE</scope>
</reference>
<dbReference type="Proteomes" id="UP000233100">
    <property type="component" value="Chromosome 7"/>
</dbReference>
<accession>A0A7N9DBH2</accession>
<evidence type="ECO:0000313" key="2">
    <source>
        <dbReference type="Ensembl" id="ENSMFAP00000062091.1"/>
    </source>
</evidence>
<name>A0A7N9DBH2_MACFA</name>
<reference evidence="2" key="3">
    <citation type="submission" date="2025-09" db="UniProtKB">
        <authorList>
            <consortium name="Ensembl"/>
        </authorList>
    </citation>
    <scope>IDENTIFICATION</scope>
</reference>
<sequence>MTSLYLMEFFVFCFLFFFLRRSFALAAQAGVQWRDLGSPQPPPPEFKQFCVTLLSSWDYRHAPPCPANFCIFSRDGVSPCWPGWSPTPDLR</sequence>
<evidence type="ECO:0008006" key="4">
    <source>
        <dbReference type="Google" id="ProtNLM"/>
    </source>
</evidence>
<evidence type="ECO:0000256" key="1">
    <source>
        <dbReference type="SAM" id="SignalP"/>
    </source>
</evidence>
<dbReference type="Ensembl" id="ENSMFAT00000091290.1">
    <property type="protein sequence ID" value="ENSMFAP00000062091.1"/>
    <property type="gene ID" value="ENSMFAG00000063635.1"/>
</dbReference>
<keyword evidence="3" id="KW-1185">Reference proteome</keyword>
<keyword evidence="1" id="KW-0732">Signal</keyword>
<feature type="chain" id="PRO_5030757186" description="Secreted protein" evidence="1">
    <location>
        <begin position="25"/>
        <end position="91"/>
    </location>
</feature>
<proteinExistence type="predicted"/>
<reference evidence="2" key="2">
    <citation type="submission" date="2025-08" db="UniProtKB">
        <authorList>
            <consortium name="Ensembl"/>
        </authorList>
    </citation>
    <scope>IDENTIFICATION</scope>
</reference>
<dbReference type="GeneTree" id="ENSGT00940000161627"/>